<dbReference type="CDD" id="cd13565">
    <property type="entry name" value="PBP2_PstS"/>
    <property type="match status" value="1"/>
</dbReference>
<proteinExistence type="inferred from homology"/>
<evidence type="ECO:0000256" key="1">
    <source>
        <dbReference type="ARBA" id="ARBA00008725"/>
    </source>
</evidence>
<dbReference type="Proteomes" id="UP001596956">
    <property type="component" value="Unassembled WGS sequence"/>
</dbReference>
<keyword evidence="7" id="KW-1185">Reference proteome</keyword>
<comment type="similarity">
    <text evidence="1 4">Belongs to the PstS family.</text>
</comment>
<dbReference type="PROSITE" id="PS51257">
    <property type="entry name" value="PROKAR_LIPOPROTEIN"/>
    <property type="match status" value="1"/>
</dbReference>
<evidence type="ECO:0000256" key="4">
    <source>
        <dbReference type="PIRNR" id="PIRNR002756"/>
    </source>
</evidence>
<dbReference type="InterPro" id="IPR050962">
    <property type="entry name" value="Phosphate-bind_PstS"/>
</dbReference>
<evidence type="ECO:0000256" key="2">
    <source>
        <dbReference type="ARBA" id="ARBA00022448"/>
    </source>
</evidence>
<dbReference type="Gene3D" id="3.40.190.10">
    <property type="entry name" value="Periplasmic binding protein-like II"/>
    <property type="match status" value="2"/>
</dbReference>
<protein>
    <recommendedName>
        <fullName evidence="4">Phosphate-binding protein</fullName>
    </recommendedName>
</protein>
<keyword evidence="3 4" id="KW-0592">Phosphate transport</keyword>
<evidence type="ECO:0000313" key="6">
    <source>
        <dbReference type="EMBL" id="MFD0802078.1"/>
    </source>
</evidence>
<evidence type="ECO:0000313" key="7">
    <source>
        <dbReference type="Proteomes" id="UP001596956"/>
    </source>
</evidence>
<dbReference type="EMBL" id="JBHTHR010000366">
    <property type="protein sequence ID" value="MFD0802078.1"/>
    <property type="molecule type" value="Genomic_DNA"/>
</dbReference>
<dbReference type="PANTHER" id="PTHR42996:SF1">
    <property type="entry name" value="PHOSPHATE-BINDING PROTEIN PSTS"/>
    <property type="match status" value="1"/>
</dbReference>
<gene>
    <name evidence="6" type="primary">pstS</name>
    <name evidence="6" type="ORF">ACFQZU_12235</name>
</gene>
<evidence type="ECO:0000259" key="5">
    <source>
        <dbReference type="Pfam" id="PF12849"/>
    </source>
</evidence>
<dbReference type="InterPro" id="IPR005673">
    <property type="entry name" value="ABC_phos-bd_PstS"/>
</dbReference>
<feature type="domain" description="PBP" evidence="5">
    <location>
        <begin position="47"/>
        <end position="339"/>
    </location>
</feature>
<dbReference type="PIRSF" id="PIRSF002756">
    <property type="entry name" value="PstS"/>
    <property type="match status" value="1"/>
</dbReference>
<name>A0ABW3BH50_9ACTN</name>
<reference evidence="7" key="1">
    <citation type="journal article" date="2019" name="Int. J. Syst. Evol. Microbiol.">
        <title>The Global Catalogue of Microorganisms (GCM) 10K type strain sequencing project: providing services to taxonomists for standard genome sequencing and annotation.</title>
        <authorList>
            <consortium name="The Broad Institute Genomics Platform"/>
            <consortium name="The Broad Institute Genome Sequencing Center for Infectious Disease"/>
            <person name="Wu L."/>
            <person name="Ma J."/>
        </authorList>
    </citation>
    <scope>NUCLEOTIDE SEQUENCE [LARGE SCALE GENOMIC DNA]</scope>
    <source>
        <strain evidence="7">CCUG 63369</strain>
    </source>
</reference>
<accession>A0ABW3BH50</accession>
<sequence>MTVPGHRTLPAAALVGVLALTSACGSDNALREGQNPPPAPEDVACFSGSLSAAGSSAQENAMYTWVAGYQLACADALVLYDSVGSGAGRSQFLESAVNFAGSDAALDEQEHERARERCAAGSPAVNIPGYVVPIALIFDLEGVDSLNLPPETIARIFNQDITRWNDPEIAEHNPGTELPDLRITPVSRADDSGTTENFTAYLDAAAGGAWPHEPGGKWPLEPVEAAQGNSGIAEAVEAGRGTIGYVEASHTADMATVSVGVGGEFVDLSPESAAHVVASSPERAGGPEHDHALELDYGTTEPGTYPIVLVTYEIACLRYDTSREAERVRAFLNYVLSKEGQEAASAETGSAPLPADTRTKLRASVAQISGAG</sequence>
<dbReference type="SUPFAM" id="SSF53850">
    <property type="entry name" value="Periplasmic binding protein-like II"/>
    <property type="match status" value="1"/>
</dbReference>
<evidence type="ECO:0000256" key="3">
    <source>
        <dbReference type="ARBA" id="ARBA00022592"/>
    </source>
</evidence>
<keyword evidence="2 4" id="KW-0813">Transport</keyword>
<dbReference type="Pfam" id="PF12849">
    <property type="entry name" value="PBP_like_2"/>
    <property type="match status" value="1"/>
</dbReference>
<dbReference type="PANTHER" id="PTHR42996">
    <property type="entry name" value="PHOSPHATE-BINDING PROTEIN PSTS"/>
    <property type="match status" value="1"/>
</dbReference>
<dbReference type="InterPro" id="IPR024370">
    <property type="entry name" value="PBP_domain"/>
</dbReference>
<organism evidence="6 7">
    <name type="scientific">Streptomonospora algeriensis</name>
    <dbReference type="NCBI Taxonomy" id="995084"/>
    <lineage>
        <taxon>Bacteria</taxon>
        <taxon>Bacillati</taxon>
        <taxon>Actinomycetota</taxon>
        <taxon>Actinomycetes</taxon>
        <taxon>Streptosporangiales</taxon>
        <taxon>Nocardiopsidaceae</taxon>
        <taxon>Streptomonospora</taxon>
    </lineage>
</organism>
<comment type="caution">
    <text evidence="6">The sequence shown here is derived from an EMBL/GenBank/DDBJ whole genome shotgun (WGS) entry which is preliminary data.</text>
</comment>
<dbReference type="NCBIfam" id="TIGR00975">
    <property type="entry name" value="3a0107s03"/>
    <property type="match status" value="1"/>
</dbReference>